<dbReference type="EMBL" id="FQUQ01000001">
    <property type="protein sequence ID" value="SHE40608.1"/>
    <property type="molecule type" value="Genomic_DNA"/>
</dbReference>
<reference evidence="2" key="1">
    <citation type="submission" date="2016-11" db="EMBL/GenBank/DDBJ databases">
        <authorList>
            <person name="Varghese N."/>
            <person name="Submissions S."/>
        </authorList>
    </citation>
    <scope>NUCLEOTIDE SEQUENCE [LARGE SCALE GENOMIC DNA]</scope>
    <source>
        <strain evidence="2">DSM 16990</strain>
    </source>
</reference>
<accession>A0A1M4T8F5</accession>
<dbReference type="Proteomes" id="UP000184287">
    <property type="component" value="Unassembled WGS sequence"/>
</dbReference>
<gene>
    <name evidence="1" type="ORF">SAMN04488522_101113</name>
</gene>
<dbReference type="AlphaFoldDB" id="A0A1M4T8F5"/>
<keyword evidence="2" id="KW-1185">Reference proteome</keyword>
<dbReference type="STRING" id="288992.SAMN04488522_101113"/>
<organism evidence="1 2">
    <name type="scientific">Pedobacter caeni</name>
    <dbReference type="NCBI Taxonomy" id="288992"/>
    <lineage>
        <taxon>Bacteria</taxon>
        <taxon>Pseudomonadati</taxon>
        <taxon>Bacteroidota</taxon>
        <taxon>Sphingobacteriia</taxon>
        <taxon>Sphingobacteriales</taxon>
        <taxon>Sphingobacteriaceae</taxon>
        <taxon>Pedobacter</taxon>
    </lineage>
</organism>
<evidence type="ECO:0000313" key="2">
    <source>
        <dbReference type="Proteomes" id="UP000184287"/>
    </source>
</evidence>
<proteinExistence type="predicted"/>
<protein>
    <submittedName>
        <fullName evidence="1">Uncharacterized protein</fullName>
    </submittedName>
</protein>
<evidence type="ECO:0000313" key="1">
    <source>
        <dbReference type="EMBL" id="SHE40608.1"/>
    </source>
</evidence>
<sequence>MLAQPPRSRFTPDQFNQKARNNVIIIQAHIPSITDTSIKVKTHEKEYL</sequence>
<name>A0A1M4T8F5_9SPHI</name>